<gene>
    <name evidence="2" type="ORF">SAMN04489724_3540</name>
</gene>
<dbReference type="AlphaFoldDB" id="A0A1I7CX59"/>
<accession>A0A1I7CX59</accession>
<sequence>MNGSKIGLGFAKRFFRQLLLIYFTMRILKSIFFASFILLTLFACTTDEEPLFQEKYTADDLVKLYGDDFKQWELQAFYDNYNQKRLSDRNACFVDDFFVFQKDSKQINVTPGEVGCDNVAAEDEITTASYEFYEEDGFVFISIAKASSVNGVIKNKFFSLQLVELSDKEMIFASGEKGNYEMALVFVAS</sequence>
<evidence type="ECO:0000256" key="1">
    <source>
        <dbReference type="SAM" id="Phobius"/>
    </source>
</evidence>
<keyword evidence="1" id="KW-1133">Transmembrane helix</keyword>
<dbReference type="EMBL" id="FPBF01000005">
    <property type="protein sequence ID" value="SFU04042.1"/>
    <property type="molecule type" value="Genomic_DNA"/>
</dbReference>
<keyword evidence="1" id="KW-0812">Transmembrane</keyword>
<name>A0A1I7CX59_9BACT</name>
<reference evidence="3" key="1">
    <citation type="submission" date="2016-10" db="EMBL/GenBank/DDBJ databases">
        <authorList>
            <person name="Varghese N."/>
            <person name="Submissions S."/>
        </authorList>
    </citation>
    <scope>NUCLEOTIDE SEQUENCE [LARGE SCALE GENOMIC DNA]</scope>
    <source>
        <strain evidence="3">DSM 23445</strain>
    </source>
</reference>
<keyword evidence="3" id="KW-1185">Reference proteome</keyword>
<evidence type="ECO:0000313" key="3">
    <source>
        <dbReference type="Proteomes" id="UP000199673"/>
    </source>
</evidence>
<feature type="transmembrane region" description="Helical" evidence="1">
    <location>
        <begin position="20"/>
        <end position="43"/>
    </location>
</feature>
<organism evidence="2 3">
    <name type="scientific">Algoriphagus locisalis</name>
    <dbReference type="NCBI Taxonomy" id="305507"/>
    <lineage>
        <taxon>Bacteria</taxon>
        <taxon>Pseudomonadati</taxon>
        <taxon>Bacteroidota</taxon>
        <taxon>Cytophagia</taxon>
        <taxon>Cytophagales</taxon>
        <taxon>Cyclobacteriaceae</taxon>
        <taxon>Algoriphagus</taxon>
    </lineage>
</organism>
<dbReference type="Proteomes" id="UP000199673">
    <property type="component" value="Unassembled WGS sequence"/>
</dbReference>
<protein>
    <submittedName>
        <fullName evidence="2">Uncharacterized protein</fullName>
    </submittedName>
</protein>
<evidence type="ECO:0000313" key="2">
    <source>
        <dbReference type="EMBL" id="SFU04042.1"/>
    </source>
</evidence>
<proteinExistence type="predicted"/>
<keyword evidence="1" id="KW-0472">Membrane</keyword>